<sequence>MNKVLLKLKALVLNEAFGGFLLIICTILALLIQNGSLSEHYRELLNLKVGVSIGEFELNKPFLLWINDGLISIFFFAIGLELKKEFLHGDSKNPKNIVLPFMGALGGILIPALIFAIVNIGDAYTLKGWAIPTATDTAFALAILMMCGKHIPSSLKLFLLSLAIFDDVGAILIIAIFYTTKLSVAAFVVAGIAIFMMLILNILGITRKSFYFICSIILWVSVLKSGVHATLAGIITAFFIPMQTKNGEEFLEGIYESLKFWIAFVILPLFAFANAGVNLSNIDLNAIFSGVSIGIFLGLFIGKQLGVFLFSYFAIKFKLASLPQNANLKQLYGVCILTGIGFTMSLFIDGLAYEVSDIFNYADNLAILIASFCSGIWGFIYLKFFTTRP</sequence>
<dbReference type="InterPro" id="IPR004670">
    <property type="entry name" value="NhaA"/>
</dbReference>
<dbReference type="GO" id="GO:0006885">
    <property type="term" value="P:regulation of pH"/>
    <property type="evidence" value="ECO:0007669"/>
    <property type="project" value="UniProtKB-UniRule"/>
</dbReference>
<gene>
    <name evidence="7 8" type="primary">nhaA</name>
    <name evidence="8" type="ORF">ES716_02355</name>
</gene>
<evidence type="ECO:0000256" key="2">
    <source>
        <dbReference type="ARBA" id="ARBA00022475"/>
    </source>
</evidence>
<dbReference type="Proteomes" id="UP000576616">
    <property type="component" value="Unassembled WGS sequence"/>
</dbReference>
<dbReference type="PANTHER" id="PTHR30341:SF0">
    <property type="entry name" value="NA(+)_H(+) ANTIPORTER NHAA"/>
    <property type="match status" value="1"/>
</dbReference>
<keyword evidence="7" id="KW-0739">Sodium transport</keyword>
<keyword evidence="2 7" id="KW-1003">Cell membrane</keyword>
<evidence type="ECO:0000256" key="7">
    <source>
        <dbReference type="HAMAP-Rule" id="MF_01844"/>
    </source>
</evidence>
<reference evidence="8 9" key="1">
    <citation type="submission" date="2019-01" db="EMBL/GenBank/DDBJ databases">
        <authorList>
            <consortium name="PulseNet: The National Subtyping Network for Foodborne Disease Surveillance"/>
            <person name="Tarr C.L."/>
            <person name="Trees E."/>
            <person name="Katz L.S."/>
            <person name="Carleton-Romer H.A."/>
            <person name="Stroika S."/>
            <person name="Kucerova Z."/>
            <person name="Roache K.F."/>
            <person name="Sabol A.L."/>
            <person name="Besser J."/>
            <person name="Gerner-Smidt P."/>
        </authorList>
    </citation>
    <scope>NUCLEOTIDE SEQUENCE [LARGE SCALE GENOMIC DNA]</scope>
    <source>
        <strain evidence="8 9">PNUSAC007828</strain>
    </source>
</reference>
<feature type="transmembrane region" description="Helical" evidence="7">
    <location>
        <begin position="184"/>
        <end position="203"/>
    </location>
</feature>
<keyword evidence="3" id="KW-0997">Cell inner membrane</keyword>
<comment type="subcellular location">
    <subcellularLocation>
        <location evidence="1">Cell inner membrane</location>
        <topology evidence="1">Multi-pass membrane protein</topology>
    </subcellularLocation>
    <subcellularLocation>
        <location evidence="7">Cell membrane</location>
        <topology evidence="7">Multi-pass membrane protein</topology>
    </subcellularLocation>
</comment>
<dbReference type="NCBIfam" id="NF007112">
    <property type="entry name" value="PRK09561.1"/>
    <property type="match status" value="1"/>
</dbReference>
<evidence type="ECO:0000256" key="4">
    <source>
        <dbReference type="ARBA" id="ARBA00022692"/>
    </source>
</evidence>
<name>A0A644SEM4_CAMCO</name>
<feature type="transmembrane region" description="Helical" evidence="7">
    <location>
        <begin position="210"/>
        <end position="240"/>
    </location>
</feature>
<proteinExistence type="inferred from homology"/>
<evidence type="ECO:0000313" key="9">
    <source>
        <dbReference type="Proteomes" id="UP000576616"/>
    </source>
</evidence>
<feature type="transmembrane region" description="Helical" evidence="7">
    <location>
        <begin position="331"/>
        <end position="353"/>
    </location>
</feature>
<dbReference type="GO" id="GO:0015385">
    <property type="term" value="F:sodium:proton antiporter activity"/>
    <property type="evidence" value="ECO:0007669"/>
    <property type="project" value="UniProtKB-UniRule"/>
</dbReference>
<feature type="transmembrane region" description="Helical" evidence="7">
    <location>
        <begin position="101"/>
        <end position="120"/>
    </location>
</feature>
<evidence type="ECO:0000313" key="8">
    <source>
        <dbReference type="EMBL" id="EAH8156781.1"/>
    </source>
</evidence>
<evidence type="ECO:0000256" key="3">
    <source>
        <dbReference type="ARBA" id="ARBA00022519"/>
    </source>
</evidence>
<keyword evidence="6 7" id="KW-0472">Membrane</keyword>
<feature type="transmembrane region" description="Helical" evidence="7">
    <location>
        <begin position="157"/>
        <end position="178"/>
    </location>
</feature>
<keyword evidence="7" id="KW-0050">Antiport</keyword>
<keyword evidence="5 7" id="KW-1133">Transmembrane helix</keyword>
<feature type="transmembrane region" description="Helical" evidence="7">
    <location>
        <begin position="286"/>
        <end position="311"/>
    </location>
</feature>
<protein>
    <recommendedName>
        <fullName evidence="7">Na(+)/H(+) antiporter NhaA</fullName>
    </recommendedName>
    <alternativeName>
        <fullName evidence="7">Sodium/proton antiporter NhaA</fullName>
    </alternativeName>
</protein>
<feature type="transmembrane region" description="Helical" evidence="7">
    <location>
        <begin position="260"/>
        <end position="279"/>
    </location>
</feature>
<dbReference type="AlphaFoldDB" id="A0A644SEM4"/>
<keyword evidence="7" id="KW-0406">Ion transport</keyword>
<organism evidence="8 9">
    <name type="scientific">Campylobacter coli</name>
    <dbReference type="NCBI Taxonomy" id="195"/>
    <lineage>
        <taxon>Bacteria</taxon>
        <taxon>Pseudomonadati</taxon>
        <taxon>Campylobacterota</taxon>
        <taxon>Epsilonproteobacteria</taxon>
        <taxon>Campylobacterales</taxon>
        <taxon>Campylobacteraceae</taxon>
        <taxon>Campylobacter</taxon>
    </lineage>
</organism>
<keyword evidence="4 7" id="KW-0812">Transmembrane</keyword>
<dbReference type="GO" id="GO:0005886">
    <property type="term" value="C:plasma membrane"/>
    <property type="evidence" value="ECO:0007669"/>
    <property type="project" value="UniProtKB-SubCell"/>
</dbReference>
<feature type="transmembrane region" description="Helical" evidence="7">
    <location>
        <begin position="365"/>
        <end position="384"/>
    </location>
</feature>
<keyword evidence="7" id="KW-0813">Transport</keyword>
<dbReference type="PANTHER" id="PTHR30341">
    <property type="entry name" value="SODIUM ION/PROTON ANTIPORTER NHAA-RELATED"/>
    <property type="match status" value="1"/>
</dbReference>
<dbReference type="NCBIfam" id="NF007111">
    <property type="entry name" value="PRK09560.1"/>
    <property type="match status" value="1"/>
</dbReference>
<evidence type="ECO:0000256" key="6">
    <source>
        <dbReference type="ARBA" id="ARBA00023136"/>
    </source>
</evidence>
<accession>A0A644SEM4</accession>
<evidence type="ECO:0000256" key="1">
    <source>
        <dbReference type="ARBA" id="ARBA00004429"/>
    </source>
</evidence>
<feature type="transmembrane region" description="Helical" evidence="7">
    <location>
        <begin position="62"/>
        <end position="80"/>
    </location>
</feature>
<dbReference type="Pfam" id="PF06965">
    <property type="entry name" value="Na_H_antiport_1"/>
    <property type="match status" value="1"/>
</dbReference>
<keyword evidence="7" id="KW-0915">Sodium</keyword>
<dbReference type="Gene3D" id="1.20.1530.10">
    <property type="entry name" value="Na+/H+ antiporter like domain"/>
    <property type="match status" value="1"/>
</dbReference>
<comment type="function">
    <text evidence="7">Na(+)/H(+) antiporter that extrudes sodium in exchange for external protons.</text>
</comment>
<dbReference type="InterPro" id="IPR023171">
    <property type="entry name" value="Na/H_antiporter_dom_sf"/>
</dbReference>
<feature type="transmembrane region" description="Helical" evidence="7">
    <location>
        <begin position="12"/>
        <end position="32"/>
    </location>
</feature>
<comment type="catalytic activity">
    <reaction evidence="7">
        <text>Na(+)(in) + 2 H(+)(out) = Na(+)(out) + 2 H(+)(in)</text>
        <dbReference type="Rhea" id="RHEA:29251"/>
        <dbReference type="ChEBI" id="CHEBI:15378"/>
        <dbReference type="ChEBI" id="CHEBI:29101"/>
    </reaction>
</comment>
<dbReference type="HAMAP" id="MF_01844">
    <property type="entry name" value="NhaA"/>
    <property type="match status" value="1"/>
</dbReference>
<dbReference type="EMBL" id="AABKAB010000003">
    <property type="protein sequence ID" value="EAH8156781.1"/>
    <property type="molecule type" value="Genomic_DNA"/>
</dbReference>
<dbReference type="NCBIfam" id="TIGR00773">
    <property type="entry name" value="NhaA"/>
    <property type="match status" value="1"/>
</dbReference>
<comment type="similarity">
    <text evidence="7">Belongs to the NhaA Na(+)/H(+) (TC 2.A.33) antiporter family.</text>
</comment>
<comment type="caution">
    <text evidence="8">The sequence shown here is derived from an EMBL/GenBank/DDBJ whole genome shotgun (WGS) entry which is preliminary data.</text>
</comment>
<evidence type="ECO:0000256" key="5">
    <source>
        <dbReference type="ARBA" id="ARBA00022989"/>
    </source>
</evidence>